<gene>
    <name evidence="2" type="ORF">GCM10010171_60570</name>
</gene>
<sequence>MLKKAGFVTSAVAGLMMIGGIASAGGHDDNGDDAEQVGLINVDDTEVLENVNVPICLTNNNIAVGLVAVAANILNPTEFDRCVEGTIWTGDEISD</sequence>
<keyword evidence="3" id="KW-1185">Reference proteome</keyword>
<dbReference type="EMBL" id="BMRB01000009">
    <property type="protein sequence ID" value="GGS57510.1"/>
    <property type="molecule type" value="Genomic_DNA"/>
</dbReference>
<dbReference type="AlphaFoldDB" id="A0A918LJ72"/>
<accession>A0A918LJ72</accession>
<proteinExistence type="predicted"/>
<name>A0A918LJ72_9PSEU</name>
<evidence type="ECO:0008006" key="4">
    <source>
        <dbReference type="Google" id="ProtNLM"/>
    </source>
</evidence>
<evidence type="ECO:0000313" key="2">
    <source>
        <dbReference type="EMBL" id="GGS57510.1"/>
    </source>
</evidence>
<evidence type="ECO:0000313" key="3">
    <source>
        <dbReference type="Proteomes" id="UP000660680"/>
    </source>
</evidence>
<keyword evidence="1" id="KW-0732">Signal</keyword>
<dbReference type="Proteomes" id="UP000660680">
    <property type="component" value="Unassembled WGS sequence"/>
</dbReference>
<protein>
    <recommendedName>
        <fullName evidence="4">Secreted protein</fullName>
    </recommendedName>
</protein>
<feature type="chain" id="PRO_5036696209" description="Secreted protein" evidence="1">
    <location>
        <begin position="25"/>
        <end position="95"/>
    </location>
</feature>
<organism evidence="2 3">
    <name type="scientific">Actinokineospora fastidiosa</name>
    <dbReference type="NCBI Taxonomy" id="1816"/>
    <lineage>
        <taxon>Bacteria</taxon>
        <taxon>Bacillati</taxon>
        <taxon>Actinomycetota</taxon>
        <taxon>Actinomycetes</taxon>
        <taxon>Pseudonocardiales</taxon>
        <taxon>Pseudonocardiaceae</taxon>
        <taxon>Actinokineospora</taxon>
    </lineage>
</organism>
<reference evidence="2" key="1">
    <citation type="journal article" date="2014" name="Int. J. Syst. Evol. Microbiol.">
        <title>Complete genome sequence of Corynebacterium casei LMG S-19264T (=DSM 44701T), isolated from a smear-ripened cheese.</title>
        <authorList>
            <consortium name="US DOE Joint Genome Institute (JGI-PGF)"/>
            <person name="Walter F."/>
            <person name="Albersmeier A."/>
            <person name="Kalinowski J."/>
            <person name="Ruckert C."/>
        </authorList>
    </citation>
    <scope>NUCLEOTIDE SEQUENCE</scope>
    <source>
        <strain evidence="2">JCM 3276</strain>
    </source>
</reference>
<feature type="signal peptide" evidence="1">
    <location>
        <begin position="1"/>
        <end position="24"/>
    </location>
</feature>
<comment type="caution">
    <text evidence="2">The sequence shown here is derived from an EMBL/GenBank/DDBJ whole genome shotgun (WGS) entry which is preliminary data.</text>
</comment>
<reference evidence="2" key="2">
    <citation type="submission" date="2020-09" db="EMBL/GenBank/DDBJ databases">
        <authorList>
            <person name="Sun Q."/>
            <person name="Ohkuma M."/>
        </authorList>
    </citation>
    <scope>NUCLEOTIDE SEQUENCE</scope>
    <source>
        <strain evidence="2">JCM 3276</strain>
    </source>
</reference>
<evidence type="ECO:0000256" key="1">
    <source>
        <dbReference type="SAM" id="SignalP"/>
    </source>
</evidence>
<dbReference type="RefSeq" id="WP_189214033.1">
    <property type="nucleotide sequence ID" value="NZ_BMRB01000009.1"/>
</dbReference>